<evidence type="ECO:0000259" key="3">
    <source>
        <dbReference type="PROSITE" id="PS50011"/>
    </source>
</evidence>
<dbReference type="SUPFAM" id="SSF56112">
    <property type="entry name" value="Protein kinase-like (PK-like)"/>
    <property type="match status" value="1"/>
</dbReference>
<feature type="domain" description="Protein kinase" evidence="3">
    <location>
        <begin position="97"/>
        <end position="541"/>
    </location>
</feature>
<dbReference type="InterPro" id="IPR000719">
    <property type="entry name" value="Prot_kinase_dom"/>
</dbReference>
<feature type="signal peptide" evidence="2">
    <location>
        <begin position="1"/>
        <end position="18"/>
    </location>
</feature>
<dbReference type="GO" id="GO:0005524">
    <property type="term" value="F:ATP binding"/>
    <property type="evidence" value="ECO:0007669"/>
    <property type="project" value="InterPro"/>
</dbReference>
<evidence type="ECO:0000256" key="2">
    <source>
        <dbReference type="SAM" id="SignalP"/>
    </source>
</evidence>
<keyword evidence="5" id="KW-1185">Reference proteome</keyword>
<dbReference type="EMBL" id="ML977657">
    <property type="protein sequence ID" value="KAF1994519.1"/>
    <property type="molecule type" value="Genomic_DNA"/>
</dbReference>
<dbReference type="Pfam" id="PF24476">
    <property type="entry name" value="DUF7580"/>
    <property type="match status" value="1"/>
</dbReference>
<dbReference type="AlphaFoldDB" id="A0A6A5W0T4"/>
<protein>
    <recommendedName>
        <fullName evidence="3">Protein kinase domain-containing protein</fullName>
    </recommendedName>
</protein>
<dbReference type="Proteomes" id="UP000799779">
    <property type="component" value="Unassembled WGS sequence"/>
</dbReference>
<proteinExistence type="predicted"/>
<evidence type="ECO:0000256" key="1">
    <source>
        <dbReference type="SAM" id="MobiDB-lite"/>
    </source>
</evidence>
<dbReference type="PROSITE" id="PS50011">
    <property type="entry name" value="PROTEIN_KINASE_DOM"/>
    <property type="match status" value="1"/>
</dbReference>
<evidence type="ECO:0000313" key="5">
    <source>
        <dbReference type="Proteomes" id="UP000799779"/>
    </source>
</evidence>
<keyword evidence="2" id="KW-0732">Signal</keyword>
<feature type="compositionally biased region" description="Acidic residues" evidence="1">
    <location>
        <begin position="430"/>
        <end position="448"/>
    </location>
</feature>
<feature type="chain" id="PRO_5025597599" description="Protein kinase domain-containing protein" evidence="2">
    <location>
        <begin position="19"/>
        <end position="542"/>
    </location>
</feature>
<dbReference type="PANTHER" id="PTHR37542">
    <property type="entry name" value="HELO DOMAIN-CONTAINING PROTEIN-RELATED"/>
    <property type="match status" value="1"/>
</dbReference>
<reference evidence="4" key="1">
    <citation type="journal article" date="2020" name="Stud. Mycol.">
        <title>101 Dothideomycetes genomes: a test case for predicting lifestyles and emergence of pathogens.</title>
        <authorList>
            <person name="Haridas S."/>
            <person name="Albert R."/>
            <person name="Binder M."/>
            <person name="Bloem J."/>
            <person name="Labutti K."/>
            <person name="Salamov A."/>
            <person name="Andreopoulos B."/>
            <person name="Baker S."/>
            <person name="Barry K."/>
            <person name="Bills G."/>
            <person name="Bluhm B."/>
            <person name="Cannon C."/>
            <person name="Castanera R."/>
            <person name="Culley D."/>
            <person name="Daum C."/>
            <person name="Ezra D."/>
            <person name="Gonzalez J."/>
            <person name="Henrissat B."/>
            <person name="Kuo A."/>
            <person name="Liang C."/>
            <person name="Lipzen A."/>
            <person name="Lutzoni F."/>
            <person name="Magnuson J."/>
            <person name="Mondo S."/>
            <person name="Nolan M."/>
            <person name="Ohm R."/>
            <person name="Pangilinan J."/>
            <person name="Park H.-J."/>
            <person name="Ramirez L."/>
            <person name="Alfaro M."/>
            <person name="Sun H."/>
            <person name="Tritt A."/>
            <person name="Yoshinaga Y."/>
            <person name="Zwiers L.-H."/>
            <person name="Turgeon B."/>
            <person name="Goodwin S."/>
            <person name="Spatafora J."/>
            <person name="Crous P."/>
            <person name="Grigoriev I."/>
        </authorList>
    </citation>
    <scope>NUCLEOTIDE SEQUENCE</scope>
    <source>
        <strain evidence="4">CBS 123094</strain>
    </source>
</reference>
<accession>A0A6A5W0T4</accession>
<dbReference type="PANTHER" id="PTHR37542:SF3">
    <property type="entry name" value="PRION-INHIBITION AND PROPAGATION HELO DOMAIN-CONTAINING PROTEIN"/>
    <property type="match status" value="1"/>
</dbReference>
<organism evidence="4 5">
    <name type="scientific">Amniculicola lignicola CBS 123094</name>
    <dbReference type="NCBI Taxonomy" id="1392246"/>
    <lineage>
        <taxon>Eukaryota</taxon>
        <taxon>Fungi</taxon>
        <taxon>Dikarya</taxon>
        <taxon>Ascomycota</taxon>
        <taxon>Pezizomycotina</taxon>
        <taxon>Dothideomycetes</taxon>
        <taxon>Pleosporomycetidae</taxon>
        <taxon>Pleosporales</taxon>
        <taxon>Amniculicolaceae</taxon>
        <taxon>Amniculicola</taxon>
    </lineage>
</organism>
<gene>
    <name evidence="4" type="ORF">P154DRAFT_585662</name>
</gene>
<dbReference type="InterPro" id="IPR056002">
    <property type="entry name" value="DUF7580"/>
</dbReference>
<dbReference type="InterPro" id="IPR011009">
    <property type="entry name" value="Kinase-like_dom_sf"/>
</dbReference>
<dbReference type="Gene3D" id="1.10.510.10">
    <property type="entry name" value="Transferase(Phosphotransferase) domain 1"/>
    <property type="match status" value="1"/>
</dbReference>
<name>A0A6A5W0T4_9PLEO</name>
<dbReference type="GO" id="GO:0004672">
    <property type="term" value="F:protein kinase activity"/>
    <property type="evidence" value="ECO:0007669"/>
    <property type="project" value="InterPro"/>
</dbReference>
<feature type="region of interest" description="Disordered" evidence="1">
    <location>
        <begin position="427"/>
        <end position="448"/>
    </location>
</feature>
<evidence type="ECO:0000313" key="4">
    <source>
        <dbReference type="EMBL" id="KAF1994519.1"/>
    </source>
</evidence>
<sequence>MPVELIISGISLAIGLLAAPDPCIKMLEKMAESAKGTIRKETIMDARDCLKVSHGKFERLCEISKQHESKSQLINRSPDRTSHLLNHLVETFNKTFLEEMQRMQEGDTKKSTQALKRLIEKLHNWDNNVLYFMMLLQVDLLDQSMPSTHRGNIFKRLQDAACSNKDQGYAHFDPNIATLPPLQSAKDIPGTRMRYVNSDTTFHLGQTRSDFRTPEHRDTMVVVTEALRRVDPRTMGLPQCVGIANLNQTPEAFEIIFKIDHRLDRVGKLPKVVPRTLRQLLSWKYMYPRSGPASLNDRLNLAIQLARSIFYLHATGIIHKNLRPENVLILDDGSFPGNIREPYLIGFEESRSESQYQLSRGIHEDTNIEYELYRHHFREKQSNDPRSFVALHDIYSFGVILMEIGLWEALSIQPLDPGEHVSEEDVHYEDNEEDVHYEDNEDDVRYEDDEDDVRYDDDEDDVLDGLRPNEFYPEIPSTARERQVMYCGFVEMKMPGSMGSRYTDIVLKCLSCFDHPIPNQSMEERQRVLAEEVVLALHSIEL</sequence>
<dbReference type="OrthoDB" id="1911848at2759"/>